<name>A0AAD7S7X5_9TELE</name>
<dbReference type="GO" id="GO:0016020">
    <property type="term" value="C:membrane"/>
    <property type="evidence" value="ECO:0007669"/>
    <property type="project" value="UniProtKB-SubCell"/>
</dbReference>
<evidence type="ECO:0000256" key="9">
    <source>
        <dbReference type="SAM" id="SignalP"/>
    </source>
</evidence>
<keyword evidence="12" id="KW-1185">Reference proteome</keyword>
<accession>A0AAD7S7X5</accession>
<organism evidence="11 12">
    <name type="scientific">Aldrovandia affinis</name>
    <dbReference type="NCBI Taxonomy" id="143900"/>
    <lineage>
        <taxon>Eukaryota</taxon>
        <taxon>Metazoa</taxon>
        <taxon>Chordata</taxon>
        <taxon>Craniata</taxon>
        <taxon>Vertebrata</taxon>
        <taxon>Euteleostomi</taxon>
        <taxon>Actinopterygii</taxon>
        <taxon>Neopterygii</taxon>
        <taxon>Teleostei</taxon>
        <taxon>Notacanthiformes</taxon>
        <taxon>Halosauridae</taxon>
        <taxon>Aldrovandia</taxon>
    </lineage>
</organism>
<feature type="transmembrane region" description="Helical" evidence="8">
    <location>
        <begin position="618"/>
        <end position="637"/>
    </location>
</feature>
<keyword evidence="2 8" id="KW-0812">Transmembrane</keyword>
<dbReference type="InterPro" id="IPR026082">
    <property type="entry name" value="ABCA"/>
</dbReference>
<dbReference type="Pfam" id="PF12698">
    <property type="entry name" value="ABC2_membrane_3"/>
    <property type="match status" value="2"/>
</dbReference>
<dbReference type="CDD" id="cd03263">
    <property type="entry name" value="ABC_subfamily_A"/>
    <property type="match status" value="2"/>
</dbReference>
<keyword evidence="3" id="KW-0547">Nucleotide-binding</keyword>
<feature type="transmembrane region" description="Helical" evidence="8">
    <location>
        <begin position="1669"/>
        <end position="1691"/>
    </location>
</feature>
<protein>
    <recommendedName>
        <fullName evidence="10">ABC transporter domain-containing protein</fullName>
    </recommendedName>
</protein>
<dbReference type="SMART" id="SM00382">
    <property type="entry name" value="AAA"/>
    <property type="match status" value="2"/>
</dbReference>
<dbReference type="FunFam" id="3.40.50.300:FF:000264">
    <property type="entry name" value="ATP-binding cassette, sub-family A (ABC1), member 1"/>
    <property type="match status" value="1"/>
</dbReference>
<evidence type="ECO:0000256" key="4">
    <source>
        <dbReference type="ARBA" id="ARBA00022840"/>
    </source>
</evidence>
<feature type="chain" id="PRO_5042096833" description="ABC transporter domain-containing protein" evidence="9">
    <location>
        <begin position="20"/>
        <end position="2258"/>
    </location>
</feature>
<feature type="domain" description="ABC transporter" evidence="10">
    <location>
        <begin position="1934"/>
        <end position="2167"/>
    </location>
</feature>
<evidence type="ECO:0000256" key="8">
    <source>
        <dbReference type="SAM" id="Phobius"/>
    </source>
</evidence>
<dbReference type="Proteomes" id="UP001221898">
    <property type="component" value="Unassembled WGS sequence"/>
</dbReference>
<dbReference type="SUPFAM" id="SSF52540">
    <property type="entry name" value="P-loop containing nucleoside triphosphate hydrolases"/>
    <property type="match status" value="2"/>
</dbReference>
<reference evidence="11" key="1">
    <citation type="journal article" date="2023" name="Science">
        <title>Genome structures resolve the early diversification of teleost fishes.</title>
        <authorList>
            <person name="Parey E."/>
            <person name="Louis A."/>
            <person name="Montfort J."/>
            <person name="Bouchez O."/>
            <person name="Roques C."/>
            <person name="Iampietro C."/>
            <person name="Lluch J."/>
            <person name="Castinel A."/>
            <person name="Donnadieu C."/>
            <person name="Desvignes T."/>
            <person name="Floi Bucao C."/>
            <person name="Jouanno E."/>
            <person name="Wen M."/>
            <person name="Mejri S."/>
            <person name="Dirks R."/>
            <person name="Jansen H."/>
            <person name="Henkel C."/>
            <person name="Chen W.J."/>
            <person name="Zahm M."/>
            <person name="Cabau C."/>
            <person name="Klopp C."/>
            <person name="Thompson A.W."/>
            <person name="Robinson-Rechavi M."/>
            <person name="Braasch I."/>
            <person name="Lecointre G."/>
            <person name="Bobe J."/>
            <person name="Postlethwait J.H."/>
            <person name="Berthelot C."/>
            <person name="Roest Crollius H."/>
            <person name="Guiguen Y."/>
        </authorList>
    </citation>
    <scope>NUCLEOTIDE SEQUENCE</scope>
    <source>
        <strain evidence="11">NC1722</strain>
    </source>
</reference>
<feature type="transmembrane region" description="Helical" evidence="8">
    <location>
        <begin position="1787"/>
        <end position="1812"/>
    </location>
</feature>
<feature type="domain" description="ABC transporter" evidence="10">
    <location>
        <begin position="951"/>
        <end position="1182"/>
    </location>
</feature>
<sequence length="2258" mass="254758">MMWPVVLFIGLVWLRKANPLYRQHQCHFPNKAMPSAGILPWIQGIFCNANNPCFRYPTRGESPGLVSNYNGSILARFYADAQELLFNDPEFQQVGRLWRELMAMGTFMDAIQTNPSQIAGRGLKIEDILKDGENLTSYLLRDVGLSDSMVHQLVNSKVRPEQFAYGVPNLRLKDIACSQALLQRFIIFPSAPGLYAVRNTMCSLSQQSLQAIEDHFYANVDFHKLFHMLPRVLDNHSSGIDLAFWVRALSGMSEKLRELAERSSSKDLLRVLTPLLQSGESPSFSQLVSVFSGLFCGYPEGSGSRVASFNWYEDNNYKAFLGINSTKRQRDYAYDKTATPFCNEMMQSLESDPLTRMVWNSVKPLLMGKILYAPDSPAVRQILKNANTTLEELDRLRNILKAWEEVGPQLWAFFRNGVRMNMIREAIRNPTVMDRIDKSLEDTEFSSQHILNFLYTGPPADRSDNMPKFDWRNVFELADQILHTFNQYGECLTLDKFVGHSDEEQMTHQALRLLEENKFWAGLVFLDMGPSTTEVPAHVKFKIRMDIDAVERTNKIKDRYWDPGPRADPVDDLRYVWGGFAYLQDAIEHGIIRTHTGSDWPLGIYLQQMPYPCYVDDLFMLTLNRCFPIFMVLAWVYSVSMTVKSIVLEKELRLRETLKAMGVTNGVIWGAWFVDSFLMMGASTALLTAIIMGGKVLNYSNPVILFLFLLTFTVATIMQCFLMSVFFNKANLAAACSGIIYFALYLPHVLCFAWQDRITKDMKIMVSLLSPVAFGFGTEYLSRYEEQGLGLQWDNIHTSPLEGDEFSFLTSVRMMLLDTVLYATLAWYLDNVFPGQYGIGRPFYFPLQPSYWWTRPESSRNAPAECQEPQYEAAEFASLGEPEDGEPDGRSPVESGSGSNLCKHQEKRERLEREREAQQRRQEEEQRRMKEAEKSGKPFFEAEPMGLNVGVSVQDLVKVFSRHSGPAVDGLSITFYEGQITSFLGQNGAGKTTTMSILVGLFPPTSGTAYINGRDIRSDMDAIRQSLGMCPQHNILFHHLTVAEHILFYSLLKGRPYPEALKEVENMLEDLGFPHKRNEEAQNLSGGMQRKLSVAMAFVGGAKVVILDEPTSGVDPYSRRSIWDLLLKYRAGRTVILSTHHMDEADLLSDRVAIISKGRLHCCGSPLFLKNCMGAGFYLTLARRMTDRQREAVKEMECDCASVCTCKCLTCTQYKEEALTQANAPDRRMDGKRGLMYHHLIHHHVPEARLIDTIGQELTFLLPNKDFKHRAYASLFRELEETLADIGLSSFGVSDTSLEEIFLKITADGETTSIRKPTGASETPRTSCQRCARPLDASDGKGSRQVRGLSLVVKQFFALLVKRLHHALRSHKDFLAQIVLPATFVLLAMVFTLVIPPFGEYPSLTLNPWMYGRQFTFFSNERTLNAEMRYFGEVLLNKPGFGTRCMVEEPLGDFPCNNITTAWEMPLVSPVIISMLEDPEWTALNPSPSCRCSTGTKLTMLPVCPEGAGGLPPPQRIQSTGDVLMDLTSRNISDYLVKSYPTLIKSSLKSKYWVNEQRYGGISVGGHLPVLDMDPRTIRNGRYCGLAIKEIGPFLRYIESEHNVKVWFNNKGWHAMVSFMNVANNAILRFKLPPSANPAEYGITTINHPLNLTKEQLSEVTVLTTSVDAVVAICVIFAMSFVPASFVLYLIQERVTKAKHLQFVSGVSPLVYWMSNFLWDMVGTRGTWINYSISTAMVVGIFIGFDKKCYTSPTNLPALVALLMLYGWSVTPMMYPLSYVFNIPSTAYVSLSCINLFIGLNSSAITFILELFENNGTLLEFNELLKKGLLIFPHFCLGRGLIDMAMNQAVTEVYARFGEEHRPDPFHWDFVGKNLAFMAAEGFVYFTLNLLIQYRFFLYHWMPEYKKEPLPYEDEDVAQERERIYRGGSNIDILRIKDLSKVYMGQRRPAVDRICVGVPSGECFGLLGVNGAGKTTTFEMLTGDKDVSSGDATVAGYSILSDILDVHQNMGYCPQFDAIDELLTGREHLYLYARLRGVPEREISRVAEWAIQKLGLSEYAKRSAGTYSGGNKRKLSTAIAMIGCPALVLLDGRAVVLTSHSMEECEALCTRLAIMVNGTFKCLGTIQHLKYKFGDGYVVTMKIRAAKPGVAPDLNLAEEFLESSFPGCVQREKHYNTLQYEVASSSLARIFQLVLANKEKLNIEDYSVSQTTLDQVFVNFAKQQSGEEDAIVLHPRVAGGRRDVKVTPEKCPGKTKNR</sequence>
<gene>
    <name evidence="11" type="ORF">AAFF_G00438440</name>
</gene>
<dbReference type="InterPro" id="IPR056264">
    <property type="entry name" value="R2_ABCA1-4-like"/>
</dbReference>
<dbReference type="InterPro" id="IPR003593">
    <property type="entry name" value="AAA+_ATPase"/>
</dbReference>
<dbReference type="GO" id="GO:0016887">
    <property type="term" value="F:ATP hydrolysis activity"/>
    <property type="evidence" value="ECO:0007669"/>
    <property type="project" value="InterPro"/>
</dbReference>
<evidence type="ECO:0000313" key="11">
    <source>
        <dbReference type="EMBL" id="KAJ8397568.1"/>
    </source>
</evidence>
<feature type="transmembrane region" description="Helical" evidence="8">
    <location>
        <begin position="1757"/>
        <end position="1775"/>
    </location>
</feature>
<dbReference type="PROSITE" id="PS50893">
    <property type="entry name" value="ABC_TRANSPORTER_2"/>
    <property type="match status" value="2"/>
</dbReference>
<evidence type="ECO:0000259" key="10">
    <source>
        <dbReference type="PROSITE" id="PS50893"/>
    </source>
</evidence>
<dbReference type="Pfam" id="PF23321">
    <property type="entry name" value="R1_ABCA1"/>
    <property type="match status" value="1"/>
</dbReference>
<evidence type="ECO:0000256" key="1">
    <source>
        <dbReference type="ARBA" id="ARBA00004141"/>
    </source>
</evidence>
<dbReference type="GO" id="GO:0140359">
    <property type="term" value="F:ABC-type transporter activity"/>
    <property type="evidence" value="ECO:0007669"/>
    <property type="project" value="InterPro"/>
</dbReference>
<dbReference type="PROSITE" id="PS00211">
    <property type="entry name" value="ABC_TRANSPORTER_1"/>
    <property type="match status" value="1"/>
</dbReference>
<feature type="transmembrane region" description="Helical" evidence="8">
    <location>
        <begin position="732"/>
        <end position="754"/>
    </location>
</feature>
<evidence type="ECO:0000313" key="12">
    <source>
        <dbReference type="Proteomes" id="UP001221898"/>
    </source>
</evidence>
<evidence type="ECO:0000256" key="7">
    <source>
        <dbReference type="SAM" id="MobiDB-lite"/>
    </source>
</evidence>
<dbReference type="Pfam" id="PF00005">
    <property type="entry name" value="ABC_tran"/>
    <property type="match status" value="2"/>
</dbReference>
<feature type="transmembrane region" description="Helical" evidence="8">
    <location>
        <begin position="704"/>
        <end position="726"/>
    </location>
</feature>
<keyword evidence="9" id="KW-0732">Signal</keyword>
<feature type="compositionally biased region" description="Basic and acidic residues" evidence="7">
    <location>
        <begin position="903"/>
        <end position="936"/>
    </location>
</feature>
<comment type="subcellular location">
    <subcellularLocation>
        <location evidence="1">Membrane</location>
        <topology evidence="1">Multi-pass membrane protein</topology>
    </subcellularLocation>
</comment>
<keyword evidence="5 8" id="KW-1133">Transmembrane helix</keyword>
<evidence type="ECO:0000256" key="5">
    <source>
        <dbReference type="ARBA" id="ARBA00022989"/>
    </source>
</evidence>
<feature type="transmembrane region" description="Helical" evidence="8">
    <location>
        <begin position="1875"/>
        <end position="1897"/>
    </location>
</feature>
<dbReference type="GO" id="GO:0005524">
    <property type="term" value="F:ATP binding"/>
    <property type="evidence" value="ECO:0007669"/>
    <property type="project" value="UniProtKB-KW"/>
</dbReference>
<proteinExistence type="predicted"/>
<dbReference type="InterPro" id="IPR003439">
    <property type="entry name" value="ABC_transporter-like_ATP-bd"/>
</dbReference>
<evidence type="ECO:0000256" key="6">
    <source>
        <dbReference type="ARBA" id="ARBA00023136"/>
    </source>
</evidence>
<dbReference type="EMBL" id="JAINUG010000097">
    <property type="protein sequence ID" value="KAJ8397568.1"/>
    <property type="molecule type" value="Genomic_DNA"/>
</dbReference>
<feature type="transmembrane region" description="Helical" evidence="8">
    <location>
        <begin position="1728"/>
        <end position="1745"/>
    </location>
</feature>
<evidence type="ECO:0000256" key="2">
    <source>
        <dbReference type="ARBA" id="ARBA00022692"/>
    </source>
</evidence>
<evidence type="ECO:0000256" key="3">
    <source>
        <dbReference type="ARBA" id="ARBA00022741"/>
    </source>
</evidence>
<dbReference type="PANTHER" id="PTHR19229">
    <property type="entry name" value="ATP-BINDING CASSETTE TRANSPORTER SUBFAMILY A ABCA"/>
    <property type="match status" value="1"/>
</dbReference>
<keyword evidence="6 8" id="KW-0472">Membrane</keyword>
<comment type="caution">
    <text evidence="11">The sequence shown here is derived from an EMBL/GenBank/DDBJ whole genome shotgun (WGS) entry which is preliminary data.</text>
</comment>
<feature type="region of interest" description="Disordered" evidence="7">
    <location>
        <begin position="879"/>
        <end position="941"/>
    </location>
</feature>
<dbReference type="PANTHER" id="PTHR19229:SF190">
    <property type="entry name" value="RETINAL-SPECIFIC PHOSPHOLIPID-TRANSPORTING ATPASE ABCA4"/>
    <property type="match status" value="1"/>
</dbReference>
<dbReference type="InterPro" id="IPR027417">
    <property type="entry name" value="P-loop_NTPase"/>
</dbReference>
<keyword evidence="4" id="KW-0067">ATP-binding</keyword>
<dbReference type="InterPro" id="IPR017871">
    <property type="entry name" value="ABC_transporter-like_CS"/>
</dbReference>
<dbReference type="GO" id="GO:0005319">
    <property type="term" value="F:lipid transporter activity"/>
    <property type="evidence" value="ECO:0007669"/>
    <property type="project" value="TreeGrafter"/>
</dbReference>
<dbReference type="Gene3D" id="3.40.50.300">
    <property type="entry name" value="P-loop containing nucleotide triphosphate hydrolases"/>
    <property type="match status" value="2"/>
</dbReference>
<dbReference type="InterPro" id="IPR013525">
    <property type="entry name" value="ABC2_TM"/>
</dbReference>
<feature type="signal peptide" evidence="9">
    <location>
        <begin position="1"/>
        <end position="19"/>
    </location>
</feature>